<protein>
    <recommendedName>
        <fullName evidence="1">ATPase AAA-type core domain-containing protein</fullName>
    </recommendedName>
</protein>
<evidence type="ECO:0000313" key="3">
    <source>
        <dbReference type="Proteomes" id="UP000048926"/>
    </source>
</evidence>
<reference evidence="3" key="1">
    <citation type="submission" date="2015-07" db="EMBL/GenBank/DDBJ databases">
        <authorList>
            <person name="Rodrigo-Torres Lidia"/>
            <person name="Arahal R.David."/>
        </authorList>
    </citation>
    <scope>NUCLEOTIDE SEQUENCE [LARGE SCALE GENOMIC DNA]</scope>
    <source>
        <strain evidence="3">CECT 4801</strain>
    </source>
</reference>
<feature type="domain" description="ATPase AAA-type core" evidence="1">
    <location>
        <begin position="26"/>
        <end position="347"/>
    </location>
</feature>
<gene>
    <name evidence="2" type="ORF">LAL4801_03229</name>
</gene>
<organism evidence="2 3">
    <name type="scientific">Roseibium aggregatum</name>
    <dbReference type="NCBI Taxonomy" id="187304"/>
    <lineage>
        <taxon>Bacteria</taxon>
        <taxon>Pseudomonadati</taxon>
        <taxon>Pseudomonadota</taxon>
        <taxon>Alphaproteobacteria</taxon>
        <taxon>Hyphomicrobiales</taxon>
        <taxon>Stappiaceae</taxon>
        <taxon>Roseibium</taxon>
    </lineage>
</organism>
<dbReference type="OrthoDB" id="3322489at2"/>
<dbReference type="InterPro" id="IPR027417">
    <property type="entry name" value="P-loop_NTPase"/>
</dbReference>
<dbReference type="Proteomes" id="UP000048926">
    <property type="component" value="Unassembled WGS sequence"/>
</dbReference>
<dbReference type="AlphaFoldDB" id="A0A0M6Y3V3"/>
<dbReference type="PANTHER" id="PTHR43581">
    <property type="entry name" value="ATP/GTP PHOSPHATASE"/>
    <property type="match status" value="1"/>
</dbReference>
<accession>A0A0M6Y3V3</accession>
<dbReference type="PANTHER" id="PTHR43581:SF2">
    <property type="entry name" value="EXCINUCLEASE ATPASE SUBUNIT"/>
    <property type="match status" value="1"/>
</dbReference>
<evidence type="ECO:0000313" key="2">
    <source>
        <dbReference type="EMBL" id="CTQ44782.1"/>
    </source>
</evidence>
<dbReference type="Pfam" id="PF13304">
    <property type="entry name" value="AAA_21"/>
    <property type="match status" value="1"/>
</dbReference>
<proteinExistence type="predicted"/>
<sequence>MSQLLHFSLENYKAFNARANIQIRPLTLFFGYNSAGKSAALRFLKLLSDSVSSDSSSPLNLRSEVLNRADFASLLSKHSSSLRLNIALDFGNTSVAFTILDLPDRRKQVLEKLEVHQIQSESPFVFEWLPDTEPASSSSETYAFSSVDTEAEVELSFDGLVPRSYPDDLIKLLKPIATSLEAFGKSFVSLSADCALPERYELEVAPAKTVSRRGEGIMSMLQAAPMEVIQDISRWYEAATNYSFQRNRITIGDKSGHRFTLHPNADDSIDIDIIDTGEGMGQVLPVVGLLTLAKHGTLGNRPIISLEHPELHIHPDAHVHLANISCEVATSKEKPRILIETHSENLLLGVQLAIAEQRIKPSDVAVHWVRGTENGAIIELVEFDDQARPVKDNWPIDVFRTNSKLARGLFEKRKAM</sequence>
<name>A0A0M6Y3V3_9HYPH</name>
<dbReference type="InterPro" id="IPR051396">
    <property type="entry name" value="Bact_Antivir_Def_Nuclease"/>
</dbReference>
<dbReference type="EMBL" id="CXST01000002">
    <property type="protein sequence ID" value="CTQ44782.1"/>
    <property type="molecule type" value="Genomic_DNA"/>
</dbReference>
<dbReference type="RefSeq" id="WP_055657602.1">
    <property type="nucleotide sequence ID" value="NZ_CXST01000002.1"/>
</dbReference>
<dbReference type="SUPFAM" id="SSF52540">
    <property type="entry name" value="P-loop containing nucleoside triphosphate hydrolases"/>
    <property type="match status" value="1"/>
</dbReference>
<keyword evidence="3" id="KW-1185">Reference proteome</keyword>
<dbReference type="InterPro" id="IPR003959">
    <property type="entry name" value="ATPase_AAA_core"/>
</dbReference>
<evidence type="ECO:0000259" key="1">
    <source>
        <dbReference type="Pfam" id="PF13304"/>
    </source>
</evidence>